<comment type="function">
    <text evidence="9">Digests double-stranded RNA. Involved in the processing of primary rRNA transcript to yield the immediate precursors to the large and small rRNAs (23S and 16S). Processes some mRNAs, and tRNAs when they are encoded in the rRNA operon. Processes pre-crRNA and tracrRNA of type II CRISPR loci if present in the organism.</text>
</comment>
<dbReference type="GO" id="GO:0004525">
    <property type="term" value="F:ribonuclease III activity"/>
    <property type="evidence" value="ECO:0007669"/>
    <property type="project" value="UniProtKB-UniRule"/>
</dbReference>
<keyword evidence="6 9" id="KW-0255">Endonuclease</keyword>
<reference evidence="13 14" key="1">
    <citation type="submission" date="2020-07" db="EMBL/GenBank/DDBJ databases">
        <title>Genomic Encyclopedia of Type Strains, Phase IV (KMG-V): Genome sequencing to study the core and pangenomes of soil and plant-associated prokaryotes.</title>
        <authorList>
            <person name="Whitman W."/>
        </authorList>
    </citation>
    <scope>NUCLEOTIDE SEQUENCE [LARGE SCALE GENOMIC DNA]</scope>
    <source>
        <strain evidence="13 14">X4EP2</strain>
    </source>
</reference>
<dbReference type="Pfam" id="PF14622">
    <property type="entry name" value="Ribonucleas_3_3"/>
    <property type="match status" value="1"/>
</dbReference>
<dbReference type="GO" id="GO:0005737">
    <property type="term" value="C:cytoplasm"/>
    <property type="evidence" value="ECO:0007669"/>
    <property type="project" value="UniProtKB-SubCell"/>
</dbReference>
<dbReference type="CDD" id="cd10845">
    <property type="entry name" value="DSRM_RNAse_III_family"/>
    <property type="match status" value="1"/>
</dbReference>
<dbReference type="InterPro" id="IPR011907">
    <property type="entry name" value="RNase_III"/>
</dbReference>
<feature type="active site" evidence="9">
    <location>
        <position position="142"/>
    </location>
</feature>
<gene>
    <name evidence="9" type="primary">rnc</name>
    <name evidence="13" type="ORF">HDF17_000298</name>
</gene>
<dbReference type="GO" id="GO:0003725">
    <property type="term" value="F:double-stranded RNA binding"/>
    <property type="evidence" value="ECO:0007669"/>
    <property type="project" value="TreeGrafter"/>
</dbReference>
<dbReference type="SUPFAM" id="SSF54768">
    <property type="entry name" value="dsRNA-binding domain-like"/>
    <property type="match status" value="1"/>
</dbReference>
<keyword evidence="14" id="KW-1185">Reference proteome</keyword>
<dbReference type="GO" id="GO:0046872">
    <property type="term" value="F:metal ion binding"/>
    <property type="evidence" value="ECO:0007669"/>
    <property type="project" value="UniProtKB-KW"/>
</dbReference>
<dbReference type="SUPFAM" id="SSF69065">
    <property type="entry name" value="RNase III domain-like"/>
    <property type="match status" value="1"/>
</dbReference>
<evidence type="ECO:0000259" key="11">
    <source>
        <dbReference type="PROSITE" id="PS50137"/>
    </source>
</evidence>
<feature type="binding site" evidence="9">
    <location>
        <position position="66"/>
    </location>
    <ligand>
        <name>Mg(2+)</name>
        <dbReference type="ChEBI" id="CHEBI:18420"/>
    </ligand>
</feature>
<dbReference type="FunFam" id="1.10.1520.10:FF:000001">
    <property type="entry name" value="Ribonuclease 3"/>
    <property type="match status" value="1"/>
</dbReference>
<keyword evidence="8 9" id="KW-0694">RNA-binding</keyword>
<keyword evidence="5 9" id="KW-0540">Nuclease</keyword>
<keyword evidence="4 9" id="KW-0507">mRNA processing</keyword>
<dbReference type="PROSITE" id="PS50137">
    <property type="entry name" value="DS_RBD"/>
    <property type="match status" value="1"/>
</dbReference>
<dbReference type="EC" id="3.1.26.3" evidence="9"/>
<keyword evidence="7 9" id="KW-0378">Hydrolase</keyword>
<keyword evidence="9" id="KW-0699">rRNA-binding</keyword>
<dbReference type="GO" id="GO:0006364">
    <property type="term" value="P:rRNA processing"/>
    <property type="evidence" value="ECO:0007669"/>
    <property type="project" value="UniProtKB-UniRule"/>
</dbReference>
<evidence type="ECO:0000256" key="1">
    <source>
        <dbReference type="ARBA" id="ARBA00000109"/>
    </source>
</evidence>
<evidence type="ECO:0000256" key="8">
    <source>
        <dbReference type="ARBA" id="ARBA00022884"/>
    </source>
</evidence>
<dbReference type="AlphaFoldDB" id="A0A7Y9TET3"/>
<dbReference type="SMART" id="SM00535">
    <property type="entry name" value="RIBOc"/>
    <property type="match status" value="1"/>
</dbReference>
<feature type="compositionally biased region" description="Polar residues" evidence="10">
    <location>
        <begin position="1"/>
        <end position="24"/>
    </location>
</feature>
<feature type="region of interest" description="Disordered" evidence="10">
    <location>
        <begin position="1"/>
        <end position="25"/>
    </location>
</feature>
<comment type="catalytic activity">
    <reaction evidence="1 9">
        <text>Endonucleolytic cleavage to 5'-phosphomonoester.</text>
        <dbReference type="EC" id="3.1.26.3"/>
    </reaction>
</comment>
<comment type="similarity">
    <text evidence="2">Belongs to the ribonuclease III family.</text>
</comment>
<keyword evidence="3 9" id="KW-0698">rRNA processing</keyword>
<dbReference type="EMBL" id="JACCCW010000001">
    <property type="protein sequence ID" value="NYF78011.1"/>
    <property type="molecule type" value="Genomic_DNA"/>
</dbReference>
<dbReference type="InterPro" id="IPR000999">
    <property type="entry name" value="RNase_III_dom"/>
</dbReference>
<dbReference type="SMART" id="SM00358">
    <property type="entry name" value="DSRM"/>
    <property type="match status" value="1"/>
</dbReference>
<dbReference type="CDD" id="cd00593">
    <property type="entry name" value="RIBOc"/>
    <property type="match status" value="1"/>
</dbReference>
<keyword evidence="9" id="KW-0479">Metal-binding</keyword>
<comment type="cofactor">
    <cofactor evidence="9">
        <name>Mg(2+)</name>
        <dbReference type="ChEBI" id="CHEBI:18420"/>
    </cofactor>
</comment>
<evidence type="ECO:0000256" key="9">
    <source>
        <dbReference type="HAMAP-Rule" id="MF_00104"/>
    </source>
</evidence>
<protein>
    <recommendedName>
        <fullName evidence="9">Ribonuclease 3</fullName>
        <ecNumber evidence="9">3.1.26.3</ecNumber>
    </recommendedName>
    <alternativeName>
        <fullName evidence="9">Ribonuclease III</fullName>
        <shortName evidence="9">RNase III</shortName>
    </alternativeName>
</protein>
<evidence type="ECO:0000256" key="3">
    <source>
        <dbReference type="ARBA" id="ARBA00022552"/>
    </source>
</evidence>
<dbReference type="PANTHER" id="PTHR11207">
    <property type="entry name" value="RIBONUCLEASE III"/>
    <property type="match status" value="1"/>
</dbReference>
<feature type="domain" description="DRBM" evidence="11">
    <location>
        <begin position="189"/>
        <end position="263"/>
    </location>
</feature>
<feature type="binding site" evidence="9">
    <location>
        <position position="142"/>
    </location>
    <ligand>
        <name>Mg(2+)</name>
        <dbReference type="ChEBI" id="CHEBI:18420"/>
    </ligand>
</feature>
<dbReference type="GO" id="GO:0008033">
    <property type="term" value="P:tRNA processing"/>
    <property type="evidence" value="ECO:0007669"/>
    <property type="project" value="UniProtKB-KW"/>
</dbReference>
<dbReference type="InterPro" id="IPR014720">
    <property type="entry name" value="dsRBD_dom"/>
</dbReference>
<dbReference type="NCBIfam" id="TIGR02191">
    <property type="entry name" value="RNaseIII"/>
    <property type="match status" value="1"/>
</dbReference>
<evidence type="ECO:0000256" key="2">
    <source>
        <dbReference type="ARBA" id="ARBA00010183"/>
    </source>
</evidence>
<feature type="active site" evidence="9">
    <location>
        <position position="70"/>
    </location>
</feature>
<comment type="caution">
    <text evidence="13">The sequence shown here is derived from an EMBL/GenBank/DDBJ whole genome shotgun (WGS) entry which is preliminary data.</text>
</comment>
<sequence>MRTRQGKTGTSRLQQASEPQQPATQFFGHVFRQPDLLKRALTHRSLSYETNPDALLDPASDNEQLEFVGDAVLGLVVAESLFRRFSGSREGELTRLRASLVSRKHLGEVAARIDLGRLLRLGRGEEQSGGRRKPALLANAIEAVIAALYLDGGLTAAQRFIEKHIIEPSMPELDLALREGNTFSGAIGDHKSALQEYLQAAGAGQPQYVLTDQTGPDHRKSFRVEVRIDDGQGGTIALAESEGTTKKLAQQQAARLAFERLRADDDLLGSRSGSATEVVR</sequence>
<comment type="subunit">
    <text evidence="9">Homodimer.</text>
</comment>
<dbReference type="Gene3D" id="1.10.1520.10">
    <property type="entry name" value="Ribonuclease III domain"/>
    <property type="match status" value="1"/>
</dbReference>
<evidence type="ECO:0000313" key="13">
    <source>
        <dbReference type="EMBL" id="NYF78011.1"/>
    </source>
</evidence>
<dbReference type="PROSITE" id="PS00517">
    <property type="entry name" value="RNASE_3_1"/>
    <property type="match status" value="1"/>
</dbReference>
<comment type="subcellular location">
    <subcellularLocation>
        <location evidence="9">Cytoplasm</location>
    </subcellularLocation>
</comment>
<name>A0A7Y9TET3_9BACT</name>
<feature type="domain" description="RNase III" evidence="12">
    <location>
        <begin position="27"/>
        <end position="153"/>
    </location>
</feature>
<organism evidence="13 14">
    <name type="scientific">Granulicella arctica</name>
    <dbReference type="NCBI Taxonomy" id="940613"/>
    <lineage>
        <taxon>Bacteria</taxon>
        <taxon>Pseudomonadati</taxon>
        <taxon>Acidobacteriota</taxon>
        <taxon>Terriglobia</taxon>
        <taxon>Terriglobales</taxon>
        <taxon>Acidobacteriaceae</taxon>
        <taxon>Granulicella</taxon>
    </lineage>
</organism>
<feature type="binding site" evidence="9">
    <location>
        <position position="139"/>
    </location>
    <ligand>
        <name>Mg(2+)</name>
        <dbReference type="ChEBI" id="CHEBI:18420"/>
    </ligand>
</feature>
<dbReference type="InterPro" id="IPR036389">
    <property type="entry name" value="RNase_III_sf"/>
</dbReference>
<evidence type="ECO:0000256" key="5">
    <source>
        <dbReference type="ARBA" id="ARBA00022722"/>
    </source>
</evidence>
<keyword evidence="9" id="KW-0963">Cytoplasm</keyword>
<evidence type="ECO:0000256" key="4">
    <source>
        <dbReference type="ARBA" id="ARBA00022664"/>
    </source>
</evidence>
<evidence type="ECO:0000259" key="12">
    <source>
        <dbReference type="PROSITE" id="PS50142"/>
    </source>
</evidence>
<dbReference type="Gene3D" id="3.30.160.20">
    <property type="match status" value="1"/>
</dbReference>
<dbReference type="PROSITE" id="PS50142">
    <property type="entry name" value="RNASE_3_2"/>
    <property type="match status" value="1"/>
</dbReference>
<dbReference type="GO" id="GO:0006397">
    <property type="term" value="P:mRNA processing"/>
    <property type="evidence" value="ECO:0007669"/>
    <property type="project" value="UniProtKB-UniRule"/>
</dbReference>
<dbReference type="Proteomes" id="UP000589520">
    <property type="component" value="Unassembled WGS sequence"/>
</dbReference>
<dbReference type="RefSeq" id="WP_179487078.1">
    <property type="nucleotide sequence ID" value="NZ_JACCCW010000001.1"/>
</dbReference>
<accession>A0A7Y9TET3</accession>
<evidence type="ECO:0000256" key="6">
    <source>
        <dbReference type="ARBA" id="ARBA00022759"/>
    </source>
</evidence>
<dbReference type="PANTHER" id="PTHR11207:SF0">
    <property type="entry name" value="RIBONUCLEASE 3"/>
    <property type="match status" value="1"/>
</dbReference>
<dbReference type="GO" id="GO:0010468">
    <property type="term" value="P:regulation of gene expression"/>
    <property type="evidence" value="ECO:0007669"/>
    <property type="project" value="TreeGrafter"/>
</dbReference>
<evidence type="ECO:0000313" key="14">
    <source>
        <dbReference type="Proteomes" id="UP000589520"/>
    </source>
</evidence>
<evidence type="ECO:0000256" key="7">
    <source>
        <dbReference type="ARBA" id="ARBA00022801"/>
    </source>
</evidence>
<keyword evidence="9" id="KW-0460">Magnesium</keyword>
<dbReference type="GO" id="GO:0019843">
    <property type="term" value="F:rRNA binding"/>
    <property type="evidence" value="ECO:0007669"/>
    <property type="project" value="UniProtKB-KW"/>
</dbReference>
<keyword evidence="9" id="KW-0819">tRNA processing</keyword>
<proteinExistence type="inferred from homology"/>
<evidence type="ECO:0000256" key="10">
    <source>
        <dbReference type="SAM" id="MobiDB-lite"/>
    </source>
</evidence>
<dbReference type="HAMAP" id="MF_00104">
    <property type="entry name" value="RNase_III"/>
    <property type="match status" value="1"/>
</dbReference>
<dbReference type="Pfam" id="PF00035">
    <property type="entry name" value="dsrm"/>
    <property type="match status" value="1"/>
</dbReference>